<dbReference type="RefSeq" id="WP_002702991.1">
    <property type="nucleotide sequence ID" value="NZ_AGRW01000038.1"/>
</dbReference>
<evidence type="ECO:0000313" key="1">
    <source>
        <dbReference type="EMBL" id="EIC02509.1"/>
    </source>
</evidence>
<organism evidence="1 2">
    <name type="scientific">Treponema saccharophilum DSM 2985</name>
    <dbReference type="NCBI Taxonomy" id="907348"/>
    <lineage>
        <taxon>Bacteria</taxon>
        <taxon>Pseudomonadati</taxon>
        <taxon>Spirochaetota</taxon>
        <taxon>Spirochaetia</taxon>
        <taxon>Spirochaetales</taxon>
        <taxon>Treponemataceae</taxon>
        <taxon>Treponema</taxon>
    </lineage>
</organism>
<accession>H7EIT1</accession>
<dbReference type="eggNOG" id="COG4571">
    <property type="taxonomic scope" value="Bacteria"/>
</dbReference>
<dbReference type="GO" id="GO:0004190">
    <property type="term" value="F:aspartic-type endopeptidase activity"/>
    <property type="evidence" value="ECO:0007669"/>
    <property type="project" value="InterPro"/>
</dbReference>
<dbReference type="SUPFAM" id="SSF69917">
    <property type="entry name" value="OMPT-like"/>
    <property type="match status" value="1"/>
</dbReference>
<dbReference type="EMBL" id="AGRW01000038">
    <property type="protein sequence ID" value="EIC02509.1"/>
    <property type="molecule type" value="Genomic_DNA"/>
</dbReference>
<evidence type="ECO:0000313" key="2">
    <source>
        <dbReference type="Proteomes" id="UP000003571"/>
    </source>
</evidence>
<dbReference type="Proteomes" id="UP000003571">
    <property type="component" value="Unassembled WGS sequence"/>
</dbReference>
<dbReference type="EC" id="3.4.23.48" evidence="1"/>
<name>H7EIT1_9SPIR</name>
<dbReference type="OrthoDB" id="359239at2"/>
<dbReference type="InterPro" id="IPR053724">
    <property type="entry name" value="OMP_A26_sf"/>
</dbReference>
<dbReference type="STRING" id="907348.TresaDRAFT_2387"/>
<proteinExistence type="predicted"/>
<comment type="caution">
    <text evidence="1">The sequence shown here is derived from an EMBL/GenBank/DDBJ whole genome shotgun (WGS) entry which is preliminary data.</text>
</comment>
<dbReference type="AlphaFoldDB" id="H7EIT1"/>
<dbReference type="InterPro" id="IPR020080">
    <property type="entry name" value="OM_adhesin/peptidase_omptin"/>
</dbReference>
<sequence length="347" mass="39182">MNQARSFFRFFIPLLLFILPAFPAKSGDFVFFAEPILGIRNGQVDEYVFLKKCAYDSDKFSELNWKINNEFYGGIRTGFEWGKFFSEFSVSGMLFSKKGLMADSDWMNAALANAEDYQYKTNYSESDNFLSSEYSAGAKIGCTFWLFENDFASLSIKPFAGFTFSAIAFDAKNGTAWYGNYIGTYQAPYNDSENSTTIDFSGMSVISYKRKSYIAWLGFDFAAKLSKKFIARAGFSFSPYLYAESIDTHHQRSLMFGDKTPGCFGAFDWRLSAEYILSGRFSVLLGAEFFFMRVLRGDSYNKSVSSSEYKLDSTSEGGASSHFLDIALSCKIKLSHNHAVSSKTVFR</sequence>
<dbReference type="GO" id="GO:0009279">
    <property type="term" value="C:cell outer membrane"/>
    <property type="evidence" value="ECO:0007669"/>
    <property type="project" value="InterPro"/>
</dbReference>
<keyword evidence="1" id="KW-0378">Hydrolase</keyword>
<reference evidence="1 2" key="1">
    <citation type="submission" date="2011-09" db="EMBL/GenBank/DDBJ databases">
        <title>The draft genome of Treponema saccharophilum DSM 2985.</title>
        <authorList>
            <consortium name="US DOE Joint Genome Institute (JGI-PGF)"/>
            <person name="Lucas S."/>
            <person name="Copeland A."/>
            <person name="Lapidus A."/>
            <person name="Glavina del Rio T."/>
            <person name="Dalin E."/>
            <person name="Tice H."/>
            <person name="Bruce D."/>
            <person name="Goodwin L."/>
            <person name="Pitluck S."/>
            <person name="Peters L."/>
            <person name="Kyrpides N."/>
            <person name="Mavromatis K."/>
            <person name="Ivanova N."/>
            <person name="Markowitz V."/>
            <person name="Cheng J.-F."/>
            <person name="Hugenholtz P."/>
            <person name="Woyke T."/>
            <person name="Wu D."/>
            <person name="Gronow S."/>
            <person name="Wellnitz S."/>
            <person name="Brambilla E."/>
            <person name="Klenk H.-P."/>
            <person name="Eisen J.A."/>
        </authorList>
    </citation>
    <scope>NUCLEOTIDE SEQUENCE [LARGE SCALE GENOMIC DNA]</scope>
    <source>
        <strain evidence="1 2">DSM 2985</strain>
    </source>
</reference>
<dbReference type="Pfam" id="PF01278">
    <property type="entry name" value="Omptin"/>
    <property type="match status" value="1"/>
</dbReference>
<keyword evidence="2" id="KW-1185">Reference proteome</keyword>
<dbReference type="PATRIC" id="fig|907348.3.peg.741"/>
<dbReference type="InterPro" id="IPR000036">
    <property type="entry name" value="Peptidase_A26_omptin"/>
</dbReference>
<protein>
    <submittedName>
        <fullName evidence="1">Plasminogen activator Pla</fullName>
        <ecNumber evidence="1">3.4.23.48</ecNumber>
    </submittedName>
</protein>
<gene>
    <name evidence="1" type="ORF">TresaDRAFT_2387</name>
</gene>
<dbReference type="Gene3D" id="2.40.128.90">
    <property type="entry name" value="OMPT-like"/>
    <property type="match status" value="1"/>
</dbReference>
<dbReference type="GO" id="GO:0006508">
    <property type="term" value="P:proteolysis"/>
    <property type="evidence" value="ECO:0007669"/>
    <property type="project" value="InterPro"/>
</dbReference>